<keyword evidence="3" id="KW-0539">Nucleus</keyword>
<dbReference type="CDD" id="cd12307">
    <property type="entry name" value="RRM_NIFK_like"/>
    <property type="match status" value="1"/>
</dbReference>
<dbReference type="STRING" id="7070.D6WB41"/>
<evidence type="ECO:0000256" key="3">
    <source>
        <dbReference type="ARBA" id="ARBA00023242"/>
    </source>
</evidence>
<accession>D6WB41</accession>
<dbReference type="PANTHER" id="PTHR46754">
    <property type="entry name" value="MKI67 FHA DOMAIN-INTERACTING NUCLEOLAR PHOSPHOPROTEIN"/>
    <property type="match status" value="1"/>
</dbReference>
<comment type="subcellular location">
    <subcellularLocation>
        <location evidence="1">Nucleus</location>
        <location evidence="1">Nucleolus</location>
    </subcellularLocation>
</comment>
<evidence type="ECO:0000256" key="2">
    <source>
        <dbReference type="ARBA" id="ARBA00022884"/>
    </source>
</evidence>
<feature type="compositionally biased region" description="Basic residues" evidence="5">
    <location>
        <begin position="148"/>
        <end position="159"/>
    </location>
</feature>
<dbReference type="OMA" id="EQMKDYF"/>
<dbReference type="EMBL" id="KQ971311">
    <property type="protein sequence ID" value="EEZ98973.1"/>
    <property type="molecule type" value="Genomic_DNA"/>
</dbReference>
<evidence type="ECO:0000256" key="1">
    <source>
        <dbReference type="ARBA" id="ARBA00004604"/>
    </source>
</evidence>
<proteinExistence type="predicted"/>
<feature type="domain" description="RRM" evidence="6">
    <location>
        <begin position="51"/>
        <end position="129"/>
    </location>
</feature>
<sequence length="211" mass="24579">MKTSETISLDKNKQRSVTAKTKKLKKAIKSGRIAIRENRKEKRLNAEKARGLIYIAHLPHGFYEEEITKYFKQFGRVTNVKVCRSRNNGNSKGFGYVEFAHPEVAKIAAETMNNYIMFKKRIVAEFVPQEKRPKSLFHGKQSMPQKFSKQRQRLKNAKTKNKEIDDETHLEQSKSRLTRLQKRLQKINKFGIDYDLKPVDVPKGVNKKVSL</sequence>
<dbReference type="InterPro" id="IPR035979">
    <property type="entry name" value="RBD_domain_sf"/>
</dbReference>
<name>D6WB41_TRICA</name>
<dbReference type="Pfam" id="PF00076">
    <property type="entry name" value="RRM_1"/>
    <property type="match status" value="1"/>
</dbReference>
<protein>
    <submittedName>
        <fullName evidence="7">MKI67 FHA domain-interacting nucleolar phosphoprotein-like</fullName>
    </submittedName>
</protein>
<dbReference type="HOGENOM" id="CLU_025741_3_2_1"/>
<keyword evidence="8" id="KW-1185">Reference proteome</keyword>
<evidence type="ECO:0000256" key="4">
    <source>
        <dbReference type="PROSITE-ProRule" id="PRU00176"/>
    </source>
</evidence>
<dbReference type="SUPFAM" id="SSF54928">
    <property type="entry name" value="RNA-binding domain, RBD"/>
    <property type="match status" value="1"/>
</dbReference>
<dbReference type="Gene3D" id="3.30.70.330">
    <property type="match status" value="1"/>
</dbReference>
<reference evidence="7 8" key="1">
    <citation type="journal article" date="2008" name="Nature">
        <title>The genome of the model beetle and pest Tribolium castaneum.</title>
        <authorList>
            <consortium name="Tribolium Genome Sequencing Consortium"/>
            <person name="Richards S."/>
            <person name="Gibbs R.A."/>
            <person name="Weinstock G.M."/>
            <person name="Brown S.J."/>
            <person name="Denell R."/>
            <person name="Beeman R.W."/>
            <person name="Gibbs R."/>
            <person name="Beeman R.W."/>
            <person name="Brown S.J."/>
            <person name="Bucher G."/>
            <person name="Friedrich M."/>
            <person name="Grimmelikhuijzen C.J."/>
            <person name="Klingler M."/>
            <person name="Lorenzen M."/>
            <person name="Richards S."/>
            <person name="Roth S."/>
            <person name="Schroder R."/>
            <person name="Tautz D."/>
            <person name="Zdobnov E.M."/>
            <person name="Muzny D."/>
            <person name="Gibbs R.A."/>
            <person name="Weinstock G.M."/>
            <person name="Attaway T."/>
            <person name="Bell S."/>
            <person name="Buhay C.J."/>
            <person name="Chandrabose M.N."/>
            <person name="Chavez D."/>
            <person name="Clerk-Blankenburg K.P."/>
            <person name="Cree A."/>
            <person name="Dao M."/>
            <person name="Davis C."/>
            <person name="Chacko J."/>
            <person name="Dinh H."/>
            <person name="Dugan-Rocha S."/>
            <person name="Fowler G."/>
            <person name="Garner T.T."/>
            <person name="Garnes J."/>
            <person name="Gnirke A."/>
            <person name="Hawes A."/>
            <person name="Hernandez J."/>
            <person name="Hines S."/>
            <person name="Holder M."/>
            <person name="Hume J."/>
            <person name="Jhangiani S.N."/>
            <person name="Joshi V."/>
            <person name="Khan Z.M."/>
            <person name="Jackson L."/>
            <person name="Kovar C."/>
            <person name="Kowis A."/>
            <person name="Lee S."/>
            <person name="Lewis L.R."/>
            <person name="Margolis J."/>
            <person name="Morgan M."/>
            <person name="Nazareth L.V."/>
            <person name="Nguyen N."/>
            <person name="Okwuonu G."/>
            <person name="Parker D."/>
            <person name="Richards S."/>
            <person name="Ruiz S.J."/>
            <person name="Santibanez J."/>
            <person name="Savard J."/>
            <person name="Scherer S.E."/>
            <person name="Schneider B."/>
            <person name="Sodergren E."/>
            <person name="Tautz D."/>
            <person name="Vattahil S."/>
            <person name="Villasana D."/>
            <person name="White C.S."/>
            <person name="Wright R."/>
            <person name="Park Y."/>
            <person name="Beeman R.W."/>
            <person name="Lord J."/>
            <person name="Oppert B."/>
            <person name="Lorenzen M."/>
            <person name="Brown S."/>
            <person name="Wang L."/>
            <person name="Savard J."/>
            <person name="Tautz D."/>
            <person name="Richards S."/>
            <person name="Weinstock G."/>
            <person name="Gibbs R.A."/>
            <person name="Liu Y."/>
            <person name="Worley K."/>
            <person name="Weinstock G."/>
            <person name="Elsik C.G."/>
            <person name="Reese J.T."/>
            <person name="Elhaik E."/>
            <person name="Landan G."/>
            <person name="Graur D."/>
            <person name="Arensburger P."/>
            <person name="Atkinson P."/>
            <person name="Beeman R.W."/>
            <person name="Beidler J."/>
            <person name="Brown S.J."/>
            <person name="Demuth J.P."/>
            <person name="Drury D.W."/>
            <person name="Du Y.Z."/>
            <person name="Fujiwara H."/>
            <person name="Lorenzen M."/>
            <person name="Maselli V."/>
            <person name="Osanai M."/>
            <person name="Park Y."/>
            <person name="Robertson H.M."/>
            <person name="Tu Z."/>
            <person name="Wang J.J."/>
            <person name="Wang S."/>
            <person name="Richards S."/>
            <person name="Song H."/>
            <person name="Zhang L."/>
            <person name="Sodergren E."/>
            <person name="Werner D."/>
            <person name="Stanke M."/>
            <person name="Morgenstern B."/>
            <person name="Solovyev V."/>
            <person name="Kosarev P."/>
            <person name="Brown G."/>
            <person name="Chen H.C."/>
            <person name="Ermolaeva O."/>
            <person name="Hlavina W."/>
            <person name="Kapustin Y."/>
            <person name="Kiryutin B."/>
            <person name="Kitts P."/>
            <person name="Maglott D."/>
            <person name="Pruitt K."/>
            <person name="Sapojnikov V."/>
            <person name="Souvorov A."/>
            <person name="Mackey A.J."/>
            <person name="Waterhouse R.M."/>
            <person name="Wyder S."/>
            <person name="Zdobnov E.M."/>
            <person name="Zdobnov E.M."/>
            <person name="Wyder S."/>
            <person name="Kriventseva E.V."/>
            <person name="Kadowaki T."/>
            <person name="Bork P."/>
            <person name="Aranda M."/>
            <person name="Bao R."/>
            <person name="Beermann A."/>
            <person name="Berns N."/>
            <person name="Bolognesi R."/>
            <person name="Bonneton F."/>
            <person name="Bopp D."/>
            <person name="Brown S.J."/>
            <person name="Bucher G."/>
            <person name="Butts T."/>
            <person name="Chaumot A."/>
            <person name="Denell R.E."/>
            <person name="Ferrier D.E."/>
            <person name="Friedrich M."/>
            <person name="Gordon C.M."/>
            <person name="Jindra M."/>
            <person name="Klingler M."/>
            <person name="Lan Q."/>
            <person name="Lattorff H.M."/>
            <person name="Laudet V."/>
            <person name="von Levetsow C."/>
            <person name="Liu Z."/>
            <person name="Lutz R."/>
            <person name="Lynch J.A."/>
            <person name="da Fonseca R.N."/>
            <person name="Posnien N."/>
            <person name="Reuter R."/>
            <person name="Roth S."/>
            <person name="Savard J."/>
            <person name="Schinko J.B."/>
            <person name="Schmitt C."/>
            <person name="Schoppmeier M."/>
            <person name="Schroder R."/>
            <person name="Shippy T.D."/>
            <person name="Simonnet F."/>
            <person name="Marques-Souza H."/>
            <person name="Tautz D."/>
            <person name="Tomoyasu Y."/>
            <person name="Trauner J."/>
            <person name="Van der Zee M."/>
            <person name="Vervoort M."/>
            <person name="Wittkopp N."/>
            <person name="Wimmer E.A."/>
            <person name="Yang X."/>
            <person name="Jones A.K."/>
            <person name="Sattelle D.B."/>
            <person name="Ebert P.R."/>
            <person name="Nelson D."/>
            <person name="Scott J.G."/>
            <person name="Beeman R.W."/>
            <person name="Muthukrishnan S."/>
            <person name="Kramer K.J."/>
            <person name="Arakane Y."/>
            <person name="Beeman R.W."/>
            <person name="Zhu Q."/>
            <person name="Hogenkamp D."/>
            <person name="Dixit R."/>
            <person name="Oppert B."/>
            <person name="Jiang H."/>
            <person name="Zou Z."/>
            <person name="Marshall J."/>
            <person name="Elpidina E."/>
            <person name="Vinokurov K."/>
            <person name="Oppert C."/>
            <person name="Zou Z."/>
            <person name="Evans J."/>
            <person name="Lu Z."/>
            <person name="Zhao P."/>
            <person name="Sumathipala N."/>
            <person name="Altincicek B."/>
            <person name="Vilcinskas A."/>
            <person name="Williams M."/>
            <person name="Hultmark D."/>
            <person name="Hetru C."/>
            <person name="Jiang H."/>
            <person name="Grimmelikhuijzen C.J."/>
            <person name="Hauser F."/>
            <person name="Cazzamali G."/>
            <person name="Williamson M."/>
            <person name="Park Y."/>
            <person name="Li B."/>
            <person name="Tanaka Y."/>
            <person name="Predel R."/>
            <person name="Neupert S."/>
            <person name="Schachtner J."/>
            <person name="Verleyen P."/>
            <person name="Raible F."/>
            <person name="Bork P."/>
            <person name="Friedrich M."/>
            <person name="Walden K.K."/>
            <person name="Robertson H.M."/>
            <person name="Angeli S."/>
            <person name="Foret S."/>
            <person name="Bucher G."/>
            <person name="Schuetz S."/>
            <person name="Maleszka R."/>
            <person name="Wimmer E.A."/>
            <person name="Beeman R.W."/>
            <person name="Lorenzen M."/>
            <person name="Tomoyasu Y."/>
            <person name="Miller S.C."/>
            <person name="Grossmann D."/>
            <person name="Bucher G."/>
        </authorList>
    </citation>
    <scope>NUCLEOTIDE SEQUENCE [LARGE SCALE GENOMIC DNA]</scope>
    <source>
        <strain evidence="7 8">Georgia GA2</strain>
    </source>
</reference>
<dbReference type="SMART" id="SM00360">
    <property type="entry name" value="RRM"/>
    <property type="match status" value="1"/>
</dbReference>
<organism evidence="7 8">
    <name type="scientific">Tribolium castaneum</name>
    <name type="common">Red flour beetle</name>
    <dbReference type="NCBI Taxonomy" id="7070"/>
    <lineage>
        <taxon>Eukaryota</taxon>
        <taxon>Metazoa</taxon>
        <taxon>Ecdysozoa</taxon>
        <taxon>Arthropoda</taxon>
        <taxon>Hexapoda</taxon>
        <taxon>Insecta</taxon>
        <taxon>Pterygota</taxon>
        <taxon>Neoptera</taxon>
        <taxon>Endopterygota</taxon>
        <taxon>Coleoptera</taxon>
        <taxon>Polyphaga</taxon>
        <taxon>Cucujiformia</taxon>
        <taxon>Tenebrionidae</taxon>
        <taxon>Tenebrionidae incertae sedis</taxon>
        <taxon>Tribolium</taxon>
    </lineage>
</organism>
<dbReference type="GO" id="GO:0003723">
    <property type="term" value="F:RNA binding"/>
    <property type="evidence" value="ECO:0000318"/>
    <property type="project" value="GO_Central"/>
</dbReference>
<evidence type="ECO:0000256" key="5">
    <source>
        <dbReference type="SAM" id="MobiDB-lite"/>
    </source>
</evidence>
<dbReference type="AlphaFoldDB" id="D6WB41"/>
<dbReference type="InterPro" id="IPR000504">
    <property type="entry name" value="RRM_dom"/>
</dbReference>
<evidence type="ECO:0000313" key="7">
    <source>
        <dbReference type="EMBL" id="EEZ98973.1"/>
    </source>
</evidence>
<dbReference type="eggNOG" id="KOG4208">
    <property type="taxonomic scope" value="Eukaryota"/>
</dbReference>
<feature type="compositionally biased region" description="Basic and acidic residues" evidence="5">
    <location>
        <begin position="160"/>
        <end position="174"/>
    </location>
</feature>
<dbReference type="KEGG" id="tca:657076"/>
<evidence type="ECO:0000313" key="8">
    <source>
        <dbReference type="Proteomes" id="UP000007266"/>
    </source>
</evidence>
<dbReference type="PhylomeDB" id="D6WB41"/>
<dbReference type="OrthoDB" id="21467at2759"/>
<gene>
    <name evidence="7" type="primary">AUGUSTUS-3.0.2_04828</name>
    <name evidence="7" type="ORF">TcasGA2_TC004828</name>
</gene>
<reference evidence="7 8" key="2">
    <citation type="journal article" date="2010" name="Nucleic Acids Res.">
        <title>BeetleBase in 2010: revisions to provide comprehensive genomic information for Tribolium castaneum.</title>
        <authorList>
            <person name="Kim H.S."/>
            <person name="Murphy T."/>
            <person name="Xia J."/>
            <person name="Caragea D."/>
            <person name="Park Y."/>
            <person name="Beeman R.W."/>
            <person name="Lorenzen M.D."/>
            <person name="Butcher S."/>
            <person name="Manak J.R."/>
            <person name="Brown S.J."/>
        </authorList>
    </citation>
    <scope>GENOME REANNOTATION</scope>
    <source>
        <strain evidence="7 8">Georgia GA2</strain>
    </source>
</reference>
<feature type="region of interest" description="Disordered" evidence="5">
    <location>
        <begin position="139"/>
        <end position="176"/>
    </location>
</feature>
<evidence type="ECO:0000259" key="6">
    <source>
        <dbReference type="PROSITE" id="PS50102"/>
    </source>
</evidence>
<dbReference type="Proteomes" id="UP000007266">
    <property type="component" value="Linkage group 2"/>
</dbReference>
<dbReference type="GO" id="GO:0005730">
    <property type="term" value="C:nucleolus"/>
    <property type="evidence" value="ECO:0000318"/>
    <property type="project" value="GO_Central"/>
</dbReference>
<dbReference type="InterPro" id="IPR012677">
    <property type="entry name" value="Nucleotide-bd_a/b_plait_sf"/>
</dbReference>
<dbReference type="PROSITE" id="PS50102">
    <property type="entry name" value="RRM"/>
    <property type="match status" value="1"/>
</dbReference>
<keyword evidence="2 4" id="KW-0694">RNA-binding</keyword>